<comment type="caution">
    <text evidence="1">The sequence shown here is derived from an EMBL/GenBank/DDBJ whole genome shotgun (WGS) entry which is preliminary data.</text>
</comment>
<reference evidence="1 2" key="1">
    <citation type="submission" date="2023-07" db="EMBL/GenBank/DDBJ databases">
        <title>Sorghum-associated microbial communities from plants grown in Nebraska, USA.</title>
        <authorList>
            <person name="Schachtman D."/>
        </authorList>
    </citation>
    <scope>NUCLEOTIDE SEQUENCE [LARGE SCALE GENOMIC DNA]</scope>
    <source>
        <strain evidence="1 2">CC482</strain>
    </source>
</reference>
<evidence type="ECO:0000313" key="1">
    <source>
        <dbReference type="EMBL" id="MDQ0110586.1"/>
    </source>
</evidence>
<name>A0ABT9TTA8_PAEHA</name>
<evidence type="ECO:0000313" key="2">
    <source>
        <dbReference type="Proteomes" id="UP001229346"/>
    </source>
</evidence>
<accession>A0ABT9TTA8</accession>
<proteinExistence type="predicted"/>
<dbReference type="RefSeq" id="WP_307199803.1">
    <property type="nucleotide sequence ID" value="NZ_JAUSSU010000001.1"/>
</dbReference>
<dbReference type="EMBL" id="JAUSSU010000001">
    <property type="protein sequence ID" value="MDQ0110586.1"/>
    <property type="molecule type" value="Genomic_DNA"/>
</dbReference>
<keyword evidence="2" id="KW-1185">Reference proteome</keyword>
<gene>
    <name evidence="1" type="ORF">J2T15_000002</name>
</gene>
<dbReference type="Proteomes" id="UP001229346">
    <property type="component" value="Unassembled WGS sequence"/>
</dbReference>
<organism evidence="1 2">
    <name type="scientific">Paenibacillus harenae</name>
    <dbReference type="NCBI Taxonomy" id="306543"/>
    <lineage>
        <taxon>Bacteria</taxon>
        <taxon>Bacillati</taxon>
        <taxon>Bacillota</taxon>
        <taxon>Bacilli</taxon>
        <taxon>Bacillales</taxon>
        <taxon>Paenibacillaceae</taxon>
        <taxon>Paenibacillus</taxon>
    </lineage>
</organism>
<protein>
    <submittedName>
        <fullName evidence="1">Uncharacterized protein</fullName>
    </submittedName>
</protein>
<sequence>MFDSSVARLVMPGEKFWSDAARIIIPEGHYLAFSWTVTTSSSGVSFPYNTENPLVSAYDAPGFAAGQIIAEVLSQEAPRDNLLIPEYMSSDFDAHPNGEAGAAVASAFLAWYGMGAS</sequence>